<evidence type="ECO:0000259" key="1">
    <source>
        <dbReference type="Pfam" id="PF04149"/>
    </source>
</evidence>
<evidence type="ECO:0000313" key="3">
    <source>
        <dbReference type="Proteomes" id="UP001597083"/>
    </source>
</evidence>
<protein>
    <submittedName>
        <fullName evidence="2">DUF397 domain-containing protein</fullName>
    </submittedName>
</protein>
<evidence type="ECO:0000313" key="2">
    <source>
        <dbReference type="EMBL" id="MFD0856981.1"/>
    </source>
</evidence>
<sequence>MDWRKPQRSSSQGDACVEVARLPRAVGVRDSKDPDGPKLLLSQQRFSAARPRACVWR</sequence>
<keyword evidence="3" id="KW-1185">Reference proteome</keyword>
<dbReference type="InterPro" id="IPR007278">
    <property type="entry name" value="DUF397"/>
</dbReference>
<comment type="caution">
    <text evidence="2">The sequence shown here is derived from an EMBL/GenBank/DDBJ whole genome shotgun (WGS) entry which is preliminary data.</text>
</comment>
<dbReference type="Proteomes" id="UP001597083">
    <property type="component" value="Unassembled WGS sequence"/>
</dbReference>
<feature type="domain" description="DUF397" evidence="1">
    <location>
        <begin position="2"/>
        <end position="48"/>
    </location>
</feature>
<dbReference type="Pfam" id="PF04149">
    <property type="entry name" value="DUF397"/>
    <property type="match status" value="1"/>
</dbReference>
<gene>
    <name evidence="2" type="ORF">ACFQ07_32420</name>
</gene>
<name>A0ABW3CU49_9ACTN</name>
<reference evidence="3" key="1">
    <citation type="journal article" date="2019" name="Int. J. Syst. Evol. Microbiol.">
        <title>The Global Catalogue of Microorganisms (GCM) 10K type strain sequencing project: providing services to taxonomists for standard genome sequencing and annotation.</title>
        <authorList>
            <consortium name="The Broad Institute Genomics Platform"/>
            <consortium name="The Broad Institute Genome Sequencing Center for Infectious Disease"/>
            <person name="Wu L."/>
            <person name="Ma J."/>
        </authorList>
    </citation>
    <scope>NUCLEOTIDE SEQUENCE [LARGE SCALE GENOMIC DNA]</scope>
    <source>
        <strain evidence="3">JCM 31696</strain>
    </source>
</reference>
<accession>A0ABW3CU49</accession>
<proteinExistence type="predicted"/>
<organism evidence="2 3">
    <name type="scientific">Actinomadura adrarensis</name>
    <dbReference type="NCBI Taxonomy" id="1819600"/>
    <lineage>
        <taxon>Bacteria</taxon>
        <taxon>Bacillati</taxon>
        <taxon>Actinomycetota</taxon>
        <taxon>Actinomycetes</taxon>
        <taxon>Streptosporangiales</taxon>
        <taxon>Thermomonosporaceae</taxon>
        <taxon>Actinomadura</taxon>
    </lineage>
</organism>
<dbReference type="EMBL" id="JBHTIR010004319">
    <property type="protein sequence ID" value="MFD0856981.1"/>
    <property type="molecule type" value="Genomic_DNA"/>
</dbReference>